<comment type="similarity">
    <text evidence="1">Belongs to the aerolysin family.</text>
</comment>
<accession>A0A9X3XEY0</accession>
<sequence length="470" mass="51233">MPEVEYFFIISKARGPGNAALVLSASSSGGADVVVATLDYQDEKQMWEKRLRRADDTAVFALVNKARGTCLARASADNGAALVLVPVGRIPSDDLAVWQHDHVEGQYNALVSVQEWEQKVNIFGDGPYTSGSRTVSWHWDGGSDNELWRFFSSNRQIKLKRIEFMLDASQLVEQPPTVLYNTRIVNNSDQEQEQLFEYTTSSTKTETYSASAGLELSAQYEIQVGAPLAVSSKVTLGAKVTTTITFGRSHETSEEIKVSAPVKVPPRSAVQANILVQSSTIDVPFRAVYDVTYEDGVTQEVIKNGTYNQIAFYNAHYTITQETPNQVTQPADGTYKLINQHGKALDVNGGARAAGTTIIQWPYGNGANQRWLLSYVGGGCFKLTAEHSGLVLDVSGGSLADGAPLIQWQWFGSGNQLWQLIANGDGTCRLQSKNSGKVLDVQDGGSTNGTPLVQRAWNGSPGQRWSVTRL</sequence>
<dbReference type="InterPro" id="IPR000772">
    <property type="entry name" value="Ricin_B_lectin"/>
</dbReference>
<dbReference type="PANTHER" id="PTHR39244">
    <property type="entry name" value="NATTERIN-4"/>
    <property type="match status" value="1"/>
</dbReference>
<name>A0A9X3XEY0_9BACT</name>
<dbReference type="SUPFAM" id="SSF50370">
    <property type="entry name" value="Ricin B-like lectins"/>
    <property type="match status" value="2"/>
</dbReference>
<evidence type="ECO:0000313" key="4">
    <source>
        <dbReference type="EMBL" id="MDC3986776.1"/>
    </source>
</evidence>
<reference evidence="4 5" key="1">
    <citation type="submission" date="2021-04" db="EMBL/GenBank/DDBJ databases">
        <title>Genome analysis of Polyangium sp.</title>
        <authorList>
            <person name="Li Y."/>
            <person name="Wang J."/>
        </authorList>
    </citation>
    <scope>NUCLEOTIDE SEQUENCE [LARGE SCALE GENOMIC DNA]</scope>
    <source>
        <strain evidence="4 5">SDU14</strain>
    </source>
</reference>
<dbReference type="InterPro" id="IPR053237">
    <property type="entry name" value="Natterin_C"/>
</dbReference>
<dbReference type="Gene3D" id="2.80.10.50">
    <property type="match status" value="2"/>
</dbReference>
<dbReference type="InterPro" id="IPR035992">
    <property type="entry name" value="Ricin_B-like_lectins"/>
</dbReference>
<comment type="caution">
    <text evidence="4">The sequence shown here is derived from an EMBL/GenBank/DDBJ whole genome shotgun (WGS) entry which is preliminary data.</text>
</comment>
<dbReference type="InterPro" id="IPR055267">
    <property type="entry name" value="Aerolysin-like_C"/>
</dbReference>
<proteinExistence type="inferred from homology"/>
<dbReference type="AlphaFoldDB" id="A0A9X3XEY0"/>
<dbReference type="SUPFAM" id="SSF56973">
    <property type="entry name" value="Aerolisin/ETX pore-forming domain"/>
    <property type="match status" value="1"/>
</dbReference>
<keyword evidence="2" id="KW-1015">Disulfide bond</keyword>
<dbReference type="CDD" id="cd00161">
    <property type="entry name" value="beta-trefoil_Ricin-like"/>
    <property type="match status" value="1"/>
</dbReference>
<organism evidence="4 5">
    <name type="scientific">Polyangium jinanense</name>
    <dbReference type="NCBI Taxonomy" id="2829994"/>
    <lineage>
        <taxon>Bacteria</taxon>
        <taxon>Pseudomonadati</taxon>
        <taxon>Myxococcota</taxon>
        <taxon>Polyangia</taxon>
        <taxon>Polyangiales</taxon>
        <taxon>Polyangiaceae</taxon>
        <taxon>Polyangium</taxon>
    </lineage>
</organism>
<dbReference type="RefSeq" id="WP_272426216.1">
    <property type="nucleotide sequence ID" value="NZ_JAGTJJ010000043.1"/>
</dbReference>
<evidence type="ECO:0000256" key="1">
    <source>
        <dbReference type="ARBA" id="ARBA00009831"/>
    </source>
</evidence>
<dbReference type="PANTHER" id="PTHR39244:SF5">
    <property type="entry name" value="NATTERIN-3-LIKE"/>
    <property type="match status" value="1"/>
</dbReference>
<dbReference type="Gene3D" id="2.170.15.10">
    <property type="entry name" value="Proaerolysin, chain A, domain 3"/>
    <property type="match status" value="1"/>
</dbReference>
<feature type="domain" description="Ricin B lectin" evidence="3">
    <location>
        <begin position="332"/>
        <end position="468"/>
    </location>
</feature>
<dbReference type="Pfam" id="PF01117">
    <property type="entry name" value="Aerolysin"/>
    <property type="match status" value="1"/>
</dbReference>
<evidence type="ECO:0000259" key="3">
    <source>
        <dbReference type="SMART" id="SM00458"/>
    </source>
</evidence>
<protein>
    <submittedName>
        <fullName evidence="4">RICIN domain-containing protein</fullName>
    </submittedName>
</protein>
<keyword evidence="5" id="KW-1185">Reference proteome</keyword>
<evidence type="ECO:0000313" key="5">
    <source>
        <dbReference type="Proteomes" id="UP001151081"/>
    </source>
</evidence>
<dbReference type="Proteomes" id="UP001151081">
    <property type="component" value="Unassembled WGS sequence"/>
</dbReference>
<dbReference type="PROSITE" id="PS50231">
    <property type="entry name" value="RICIN_B_LECTIN"/>
    <property type="match status" value="1"/>
</dbReference>
<dbReference type="Pfam" id="PF14200">
    <property type="entry name" value="RicinB_lectin_2"/>
    <property type="match status" value="1"/>
</dbReference>
<dbReference type="SMART" id="SM00458">
    <property type="entry name" value="RICIN"/>
    <property type="match status" value="1"/>
</dbReference>
<evidence type="ECO:0000256" key="2">
    <source>
        <dbReference type="ARBA" id="ARBA00023157"/>
    </source>
</evidence>
<dbReference type="EMBL" id="JAGTJJ010000043">
    <property type="protein sequence ID" value="MDC3986776.1"/>
    <property type="molecule type" value="Genomic_DNA"/>
</dbReference>
<gene>
    <name evidence="4" type="ORF">KEG57_40255</name>
</gene>